<keyword evidence="1" id="KW-1133">Transmembrane helix</keyword>
<dbReference type="InterPro" id="IPR029787">
    <property type="entry name" value="Nucleotide_cyclase"/>
</dbReference>
<keyword evidence="1" id="KW-0472">Membrane</keyword>
<feature type="domain" description="GGDEF" evidence="2">
    <location>
        <begin position="381"/>
        <end position="515"/>
    </location>
</feature>
<dbReference type="SMART" id="SM00267">
    <property type="entry name" value="GGDEF"/>
    <property type="match status" value="1"/>
</dbReference>
<gene>
    <name evidence="3" type="ORF">P9B03_07775</name>
</gene>
<dbReference type="FunFam" id="3.30.70.270:FF:000001">
    <property type="entry name" value="Diguanylate cyclase domain protein"/>
    <property type="match status" value="1"/>
</dbReference>
<sequence length="516" mass="58692">MHSQITTIVTIFMTAGVLNLYLSLHVLIKRHHYTKIIYLFMVYTALIAVYCFAAGFGLLATSLDEVKVWTFFQYFGIAVTPSLGLLLIVQYLGFHITKKVFMAVLAIPIITMFMVATNDFHHLHYKVFEFDATLGKPYIHQEIGIWYSVHGAFIFASMLIAFFLLLFRWKETDKIYRPQLIALMGSQLIPMTAALVYSLGLTPKGFDPVPAVLVVSSSLFLWAIRSSSLFRNMPVAKERIFNSINDGVVVLDNQHRLIEFNQAYSQMFPKLKRSMLGMRYQEVWNLLMATPMPYTLDATAISQEIWLAEAGRTYQVRLSALQQANHQNGLVLIFNDITELKDLQLKLERLAYYDELTQIYNRRAFFDKCMQMYEEAKEQNNHFTVMLMDIDYFKKVNDTYGHAVGDLVLAHVAQVCKSQLTDKALFARYGGEEFVLALSNCSIVDAEELANQIRQAVESTPLVADDLIVGTTISVGVAEATIELEETLYQLLNAADKALYNAKHNGRNCVYQAPTE</sequence>
<dbReference type="Gene3D" id="3.30.70.270">
    <property type="match status" value="1"/>
</dbReference>
<organism evidence="3 4">
    <name type="scientific">Metasolibacillus meyeri</name>
    <dbReference type="NCBI Taxonomy" id="1071052"/>
    <lineage>
        <taxon>Bacteria</taxon>
        <taxon>Bacillati</taxon>
        <taxon>Bacillota</taxon>
        <taxon>Bacilli</taxon>
        <taxon>Bacillales</taxon>
        <taxon>Caryophanaceae</taxon>
        <taxon>Metasolibacillus</taxon>
    </lineage>
</organism>
<evidence type="ECO:0000259" key="2">
    <source>
        <dbReference type="PROSITE" id="PS50887"/>
    </source>
</evidence>
<dbReference type="EC" id="2.7.7.65" evidence="3"/>
<dbReference type="CDD" id="cd01949">
    <property type="entry name" value="GGDEF"/>
    <property type="match status" value="1"/>
</dbReference>
<dbReference type="AlphaFoldDB" id="A0AAW9NV28"/>
<dbReference type="Pfam" id="PF16927">
    <property type="entry name" value="HisKA_7TM"/>
    <property type="match status" value="1"/>
</dbReference>
<dbReference type="InterPro" id="IPR013656">
    <property type="entry name" value="PAS_4"/>
</dbReference>
<feature type="transmembrane region" description="Helical" evidence="1">
    <location>
        <begin position="71"/>
        <end position="93"/>
    </location>
</feature>
<dbReference type="Pfam" id="PF08448">
    <property type="entry name" value="PAS_4"/>
    <property type="match status" value="1"/>
</dbReference>
<dbReference type="PROSITE" id="PS50887">
    <property type="entry name" value="GGDEF"/>
    <property type="match status" value="1"/>
</dbReference>
<keyword evidence="4" id="KW-1185">Reference proteome</keyword>
<keyword evidence="3" id="KW-0548">Nucleotidyltransferase</keyword>
<dbReference type="InterPro" id="IPR035965">
    <property type="entry name" value="PAS-like_dom_sf"/>
</dbReference>
<dbReference type="InterPro" id="IPR050469">
    <property type="entry name" value="Diguanylate_Cyclase"/>
</dbReference>
<dbReference type="RefSeq" id="WP_326122899.1">
    <property type="nucleotide sequence ID" value="NZ_JARSFG010000011.1"/>
</dbReference>
<dbReference type="GO" id="GO:0052621">
    <property type="term" value="F:diguanylate cyclase activity"/>
    <property type="evidence" value="ECO:0007669"/>
    <property type="project" value="UniProtKB-EC"/>
</dbReference>
<dbReference type="Proteomes" id="UP001344888">
    <property type="component" value="Unassembled WGS sequence"/>
</dbReference>
<dbReference type="InterPro" id="IPR043128">
    <property type="entry name" value="Rev_trsase/Diguanyl_cyclase"/>
</dbReference>
<dbReference type="NCBIfam" id="TIGR00254">
    <property type="entry name" value="GGDEF"/>
    <property type="match status" value="1"/>
</dbReference>
<dbReference type="InterPro" id="IPR000160">
    <property type="entry name" value="GGDEF_dom"/>
</dbReference>
<keyword evidence="3" id="KW-0808">Transferase</keyword>
<dbReference type="InterPro" id="IPR031621">
    <property type="entry name" value="HisKA_7TM"/>
</dbReference>
<accession>A0AAW9NV28</accession>
<proteinExistence type="predicted"/>
<evidence type="ECO:0000313" key="4">
    <source>
        <dbReference type="Proteomes" id="UP001344888"/>
    </source>
</evidence>
<dbReference type="PANTHER" id="PTHR45138:SF9">
    <property type="entry name" value="DIGUANYLATE CYCLASE DGCM-RELATED"/>
    <property type="match status" value="1"/>
</dbReference>
<dbReference type="Pfam" id="PF00990">
    <property type="entry name" value="GGDEF"/>
    <property type="match status" value="1"/>
</dbReference>
<dbReference type="EMBL" id="JARSFG010000011">
    <property type="protein sequence ID" value="MEC1178375.1"/>
    <property type="molecule type" value="Genomic_DNA"/>
</dbReference>
<reference evidence="3 4" key="1">
    <citation type="submission" date="2023-03" db="EMBL/GenBank/DDBJ databases">
        <title>Bacillus Genome Sequencing.</title>
        <authorList>
            <person name="Dunlap C."/>
        </authorList>
    </citation>
    <scope>NUCLEOTIDE SEQUENCE [LARGE SCALE GENOMIC DNA]</scope>
    <source>
        <strain evidence="3 4">B-59205</strain>
    </source>
</reference>
<feature type="transmembrane region" description="Helical" evidence="1">
    <location>
        <begin position="36"/>
        <end position="59"/>
    </location>
</feature>
<dbReference type="Gene3D" id="3.30.450.20">
    <property type="entry name" value="PAS domain"/>
    <property type="match status" value="1"/>
</dbReference>
<evidence type="ECO:0000313" key="3">
    <source>
        <dbReference type="EMBL" id="MEC1178375.1"/>
    </source>
</evidence>
<feature type="transmembrane region" description="Helical" evidence="1">
    <location>
        <begin position="145"/>
        <end position="167"/>
    </location>
</feature>
<dbReference type="PANTHER" id="PTHR45138">
    <property type="entry name" value="REGULATORY COMPONENTS OF SENSORY TRANSDUCTION SYSTEM"/>
    <property type="match status" value="1"/>
</dbReference>
<dbReference type="SUPFAM" id="SSF55785">
    <property type="entry name" value="PYP-like sensor domain (PAS domain)"/>
    <property type="match status" value="1"/>
</dbReference>
<evidence type="ECO:0000256" key="1">
    <source>
        <dbReference type="SAM" id="Phobius"/>
    </source>
</evidence>
<comment type="caution">
    <text evidence="3">The sequence shown here is derived from an EMBL/GenBank/DDBJ whole genome shotgun (WGS) entry which is preliminary data.</text>
</comment>
<protein>
    <submittedName>
        <fullName evidence="3">Diguanylate cyclase</fullName>
        <ecNumber evidence="3">2.7.7.65</ecNumber>
    </submittedName>
</protein>
<keyword evidence="1" id="KW-0812">Transmembrane</keyword>
<feature type="transmembrane region" description="Helical" evidence="1">
    <location>
        <begin position="179"/>
        <end position="199"/>
    </location>
</feature>
<feature type="transmembrane region" description="Helical" evidence="1">
    <location>
        <begin position="100"/>
        <end position="117"/>
    </location>
</feature>
<name>A0AAW9NV28_9BACL</name>
<dbReference type="SUPFAM" id="SSF55073">
    <property type="entry name" value="Nucleotide cyclase"/>
    <property type="match status" value="1"/>
</dbReference>
<feature type="transmembrane region" description="Helical" evidence="1">
    <location>
        <begin position="6"/>
        <end position="24"/>
    </location>
</feature>